<dbReference type="AlphaFoldDB" id="A0A147KF64"/>
<organism evidence="1 2">
    <name type="scientific">Thermobifida cellulosilytica TB100</name>
    <dbReference type="NCBI Taxonomy" id="665004"/>
    <lineage>
        <taxon>Bacteria</taxon>
        <taxon>Bacillati</taxon>
        <taxon>Actinomycetota</taxon>
        <taxon>Actinomycetes</taxon>
        <taxon>Streptosporangiales</taxon>
        <taxon>Nocardiopsidaceae</taxon>
        <taxon>Thermobifida</taxon>
    </lineage>
</organism>
<dbReference type="STRING" id="665004.AC529_14900"/>
<keyword evidence="2" id="KW-1185">Reference proteome</keyword>
<name>A0A147KF64_THECS</name>
<dbReference type="EMBL" id="LGEM01000103">
    <property type="protein sequence ID" value="KUP95951.1"/>
    <property type="molecule type" value="Genomic_DNA"/>
</dbReference>
<accession>A0A147KF64</accession>
<gene>
    <name evidence="1" type="ORF">AC529_14900</name>
</gene>
<comment type="caution">
    <text evidence="1">The sequence shown here is derived from an EMBL/GenBank/DDBJ whole genome shotgun (WGS) entry which is preliminary data.</text>
</comment>
<protein>
    <recommendedName>
        <fullName evidence="3">DivIVA domain-containing protein</fullName>
    </recommendedName>
</protein>
<proteinExistence type="predicted"/>
<evidence type="ECO:0008006" key="3">
    <source>
        <dbReference type="Google" id="ProtNLM"/>
    </source>
</evidence>
<dbReference type="OrthoDB" id="5198800at2"/>
<dbReference type="PATRIC" id="fig|665004.4.peg.2459"/>
<dbReference type="Proteomes" id="UP000074382">
    <property type="component" value="Unassembled WGS sequence"/>
</dbReference>
<dbReference type="NCBIfam" id="TIGR03544">
    <property type="entry name" value="DivI1A_domain"/>
    <property type="match status" value="1"/>
</dbReference>
<evidence type="ECO:0000313" key="2">
    <source>
        <dbReference type="Proteomes" id="UP000074382"/>
    </source>
</evidence>
<evidence type="ECO:0000313" key="1">
    <source>
        <dbReference type="EMBL" id="KUP95951.1"/>
    </source>
</evidence>
<dbReference type="RefSeq" id="WP_068756336.1">
    <property type="nucleotide sequence ID" value="NZ_KQ950182.1"/>
</dbReference>
<dbReference type="InterPro" id="IPR019933">
    <property type="entry name" value="DivIVA_domain"/>
</dbReference>
<reference evidence="2" key="1">
    <citation type="journal article" date="2017" name="Acta Aliment.">
        <title>Plant polysaccharide degrading enzyme system of Thermpbifida cellulosilytica TB100 revealed by de novo genome project data.</title>
        <authorList>
            <person name="Toth A."/>
            <person name="Baka E."/>
            <person name="Luzics S."/>
            <person name="Bata-Vidacs I."/>
            <person name="Nagy I."/>
            <person name="Balint B."/>
            <person name="Herceg R."/>
            <person name="Olasz F."/>
            <person name="Wilk T."/>
            <person name="Nagy T."/>
            <person name="Kriszt B."/>
            <person name="Nagy I."/>
            <person name="Kukolya J."/>
        </authorList>
    </citation>
    <scope>NUCLEOTIDE SEQUENCE [LARGE SCALE GENOMIC DNA]</scope>
    <source>
        <strain evidence="2">TB100</strain>
    </source>
</reference>
<sequence length="160" mass="17334">MGETPHDSVPTPSFDVVLRGYDRAQVDEFVARLRAADGGTSPPERPAFAVVLRGYDRGQVDRWVSGATGAAPKERRAEPGGVRLPGAYSVPVFDVVLRGYDRRRVDPLLRRVAATLAGDGSTAPVTRSEVEGVELRPALLGYDRAQVDAWLKETLPRLPG</sequence>